<dbReference type="Gene3D" id="3.40.91.50">
    <property type="match status" value="1"/>
</dbReference>
<dbReference type="GO" id="GO:0004519">
    <property type="term" value="F:endonuclease activity"/>
    <property type="evidence" value="ECO:0007669"/>
    <property type="project" value="UniProtKB-KW"/>
</dbReference>
<keyword evidence="4" id="KW-1185">Reference proteome</keyword>
<sequence length="577" mass="67012">MAVFGERFILGFTSPRSPYLIQEYIKVIDKNKMDDIPYNKSFQEKFYKFLSKAQVAGEMAGNAKDKALAGRDKLTRMPQALGFFITQKGQNFKVTEAGKLLEDSALFEDVLLHQMLKYQLPSCLHRERNTNKGYFKIKPFLELIRLVNVLEYLTYKEMLIFGMTLTNYNRFEETVNKIKQYRVDRKKIKKQKKSLKRFDYETQLNLFTNLYKDIIDSGNIETRESKTKTAEEYMKKKMSNWNDYTDSIFRILRASGIFVFTKGRSLSISPNRQNEVDYMLTHIKRDIEPVDMSRKDFDEYISNPYIPQLLNDNKTNLISSLKKLGGSGSLDDTIYMLKHNLSQKREESRQLKLAKKQSSLKVRSRQDIDDIIDVFNDITNNNIEPASMRPTLFEWNVWRAMTMINHGNIRGNFIVDDSGMPVSTASGGQSDIVGEYSNFNIGVEVTLSKGKKQYEMESEPVTRHIGEMQIKKPSFGIFIADKLQESVINHFYTVSHQNSRIYNGIVDIIPMDTKTFIDFFKQAIQKDLHPEELFSIHEFSKLISKQMLLDEKTEVDWHAAVLKKAFKVTSIGTNNIK</sequence>
<keyword evidence="2" id="KW-0255">Endonuclease</keyword>
<dbReference type="Pfam" id="PF09491">
    <property type="entry name" value="RE_AlwI"/>
    <property type="match status" value="1"/>
</dbReference>
<accession>A0A2N9KG98</accession>
<dbReference type="InterPro" id="IPR018573">
    <property type="entry name" value="Restrct_endonuc_II_AlwI"/>
</dbReference>
<name>A0A2N9KG98_9LACO</name>
<proteinExistence type="predicted"/>
<reference evidence="1 4" key="1">
    <citation type="submission" date="2018-02" db="EMBL/GenBank/DDBJ databases">
        <authorList>
            <person name="Rodrigo-Torres L."/>
            <person name="Arahal R. D."/>
            <person name="Lucena T."/>
        </authorList>
    </citation>
    <scope>NUCLEOTIDE SEQUENCE [LARGE SCALE GENOMIC DNA]</scope>
    <source>
        <strain evidence="1 4">CECT 8486</strain>
    </source>
</reference>
<dbReference type="RefSeq" id="WP_105299914.1">
    <property type="nucleotide sequence ID" value="NZ_OKQR01000007.1"/>
</dbReference>
<evidence type="ECO:0000313" key="2">
    <source>
        <dbReference type="EMBL" id="SPE09847.1"/>
    </source>
</evidence>
<dbReference type="EMBL" id="OKQR01000007">
    <property type="protein sequence ID" value="SPD95113.1"/>
    <property type="molecule type" value="Genomic_DNA"/>
</dbReference>
<evidence type="ECO:0000313" key="4">
    <source>
        <dbReference type="Proteomes" id="UP000239237"/>
    </source>
</evidence>
<reference evidence="2 3" key="2">
    <citation type="submission" date="2018-02" db="EMBL/GenBank/DDBJ databases">
        <authorList>
            <person name="Cohen D.B."/>
            <person name="Kent A.D."/>
        </authorList>
    </citation>
    <scope>NUCLEOTIDE SEQUENCE [LARGE SCALE GENOMIC DNA]</scope>
    <source>
        <strain evidence="2 3">CECT 9216</strain>
    </source>
</reference>
<keyword evidence="2" id="KW-0540">Nuclease</keyword>
<keyword evidence="2" id="KW-0378">Hydrolase</keyword>
<evidence type="ECO:0000313" key="1">
    <source>
        <dbReference type="EMBL" id="SPD95113.1"/>
    </source>
</evidence>
<gene>
    <name evidence="1" type="ORF">LES8486_02079</name>
    <name evidence="2" type="ORF">LES9216_02045</name>
</gene>
<dbReference type="Proteomes" id="UP000237923">
    <property type="component" value="Unassembled WGS sequence"/>
</dbReference>
<organism evidence="2 3">
    <name type="scientific">Leuconostoc suionicum</name>
    <dbReference type="NCBI Taxonomy" id="1511761"/>
    <lineage>
        <taxon>Bacteria</taxon>
        <taxon>Bacillati</taxon>
        <taxon>Bacillota</taxon>
        <taxon>Bacilli</taxon>
        <taxon>Lactobacillales</taxon>
        <taxon>Lactobacillaceae</taxon>
        <taxon>Leuconostoc</taxon>
    </lineage>
</organism>
<dbReference type="Proteomes" id="UP000239237">
    <property type="component" value="Unassembled WGS sequence"/>
</dbReference>
<dbReference type="CDD" id="cd22316">
    <property type="entry name" value="BspD6I-like"/>
    <property type="match status" value="1"/>
</dbReference>
<protein>
    <submittedName>
        <fullName evidence="2">AlwI restriction endonuclease</fullName>
    </submittedName>
</protein>
<evidence type="ECO:0000313" key="3">
    <source>
        <dbReference type="Proteomes" id="UP000237923"/>
    </source>
</evidence>
<dbReference type="AlphaFoldDB" id="A0A2N9KG98"/>
<dbReference type="EMBL" id="OKQU01000006">
    <property type="protein sequence ID" value="SPE09847.1"/>
    <property type="molecule type" value="Genomic_DNA"/>
</dbReference>